<dbReference type="EMBL" id="AP021861">
    <property type="protein sequence ID" value="BBO32990.1"/>
    <property type="molecule type" value="Genomic_DNA"/>
</dbReference>
<protein>
    <submittedName>
        <fullName evidence="3">Uncharacterized protein</fullName>
    </submittedName>
</protein>
<proteinExistence type="predicted"/>
<evidence type="ECO:0000256" key="2">
    <source>
        <dbReference type="SAM" id="Phobius"/>
    </source>
</evidence>
<organism evidence="3 4">
    <name type="scientific">Lacipirellula parvula</name>
    <dbReference type="NCBI Taxonomy" id="2650471"/>
    <lineage>
        <taxon>Bacteria</taxon>
        <taxon>Pseudomonadati</taxon>
        <taxon>Planctomycetota</taxon>
        <taxon>Planctomycetia</taxon>
        <taxon>Pirellulales</taxon>
        <taxon>Lacipirellulaceae</taxon>
        <taxon>Lacipirellula</taxon>
    </lineage>
</organism>
<evidence type="ECO:0000313" key="4">
    <source>
        <dbReference type="Proteomes" id="UP000326837"/>
    </source>
</evidence>
<dbReference type="AlphaFoldDB" id="A0A5K7X8L8"/>
<evidence type="ECO:0000313" key="3">
    <source>
        <dbReference type="EMBL" id="BBO32990.1"/>
    </source>
</evidence>
<keyword evidence="2" id="KW-1133">Transmembrane helix</keyword>
<keyword evidence="2" id="KW-0812">Transmembrane</keyword>
<feature type="region of interest" description="Disordered" evidence="1">
    <location>
        <begin position="209"/>
        <end position="271"/>
    </location>
</feature>
<evidence type="ECO:0000256" key="1">
    <source>
        <dbReference type="SAM" id="MobiDB-lite"/>
    </source>
</evidence>
<sequence>MANDPQQFRVQDDRFEGEAYAPAPPKKRSAFATCLTGCLIAFVVMLVLGAIAIWWAYKNIGTLAASLGSTFAKEVINQTELPAEEKADINFQIDRLATAAKDGKVSGDQIESFFTELVESPLLTTLVMSVIDKKYITPSGLSDEEKAEARVTIQRFMRGSIDKKITQAQMNKAMEPVSTKDKNGNVQLKNQVTDDELRAFLTNAKADADAAGVPAEVPEVDPSDEFKRLVDKTLEEGGKAPAGENAAPADEATSEDEAEPAAIEQPAESNP</sequence>
<dbReference type="RefSeq" id="WP_152098861.1">
    <property type="nucleotide sequence ID" value="NZ_AP021861.1"/>
</dbReference>
<accession>A0A5K7X8L8</accession>
<name>A0A5K7X8L8_9BACT</name>
<feature type="compositionally biased region" description="Low complexity" evidence="1">
    <location>
        <begin position="260"/>
        <end position="271"/>
    </location>
</feature>
<dbReference type="KEGG" id="lpav:PLANPX_2602"/>
<keyword evidence="2" id="KW-0472">Membrane</keyword>
<feature type="compositionally biased region" description="Basic and acidic residues" evidence="1">
    <location>
        <begin position="224"/>
        <end position="238"/>
    </location>
</feature>
<dbReference type="Proteomes" id="UP000326837">
    <property type="component" value="Chromosome"/>
</dbReference>
<feature type="transmembrane region" description="Helical" evidence="2">
    <location>
        <begin position="30"/>
        <end position="57"/>
    </location>
</feature>
<keyword evidence="4" id="KW-1185">Reference proteome</keyword>
<reference evidence="4" key="1">
    <citation type="submission" date="2019-10" db="EMBL/GenBank/DDBJ databases">
        <title>Lacipirellula parvula gen. nov., sp. nov., representing a lineage of planctomycetes widespread in freshwater anoxic habitats, and description of the family Lacipirellulaceae.</title>
        <authorList>
            <person name="Dedysh S.N."/>
            <person name="Kulichevskaya I.S."/>
            <person name="Beletsky A.V."/>
            <person name="Rakitin A.L."/>
            <person name="Mardanov A.V."/>
            <person name="Ivanova A.A."/>
            <person name="Saltykova V.X."/>
            <person name="Rijpstra W.I.C."/>
            <person name="Sinninghe Damste J.S."/>
            <person name="Ravin N.V."/>
        </authorList>
    </citation>
    <scope>NUCLEOTIDE SEQUENCE [LARGE SCALE GENOMIC DNA]</scope>
    <source>
        <strain evidence="4">PX69</strain>
    </source>
</reference>
<gene>
    <name evidence="3" type="ORF">PLANPX_2602</name>
</gene>